<dbReference type="Gene3D" id="3.40.630.30">
    <property type="match status" value="1"/>
</dbReference>
<dbReference type="InterPro" id="IPR000182">
    <property type="entry name" value="GNAT_dom"/>
</dbReference>
<dbReference type="PROSITE" id="PS51186">
    <property type="entry name" value="GNAT"/>
    <property type="match status" value="1"/>
</dbReference>
<sequence length="138" mass="15662">MQSTDYDSVIGLWHDTENMQLREADSRESITEYLDQNPNLSYVAMVTDRIVGAVLVGTDGRRGYIQHLAVADKHRGKRIGRGLIEKATQALGLIGINKTHLFVTTENENAQQFYRSLGWEDRKEIKMYSFNASANLNI</sequence>
<dbReference type="EMBL" id="JAKRRY010000001">
    <property type="protein sequence ID" value="MCW8344543.1"/>
    <property type="molecule type" value="Genomic_DNA"/>
</dbReference>
<dbReference type="InterPro" id="IPR016181">
    <property type="entry name" value="Acyl_CoA_acyltransferase"/>
</dbReference>
<evidence type="ECO:0000259" key="3">
    <source>
        <dbReference type="PROSITE" id="PS51186"/>
    </source>
</evidence>
<gene>
    <name evidence="4" type="ORF">MD535_00685</name>
</gene>
<dbReference type="SUPFAM" id="SSF55729">
    <property type="entry name" value="Acyl-CoA N-acyltransferases (Nat)"/>
    <property type="match status" value="1"/>
</dbReference>
<dbReference type="EC" id="2.3.1.-" evidence="4"/>
<comment type="caution">
    <text evidence="4">The sequence shown here is derived from an EMBL/GenBank/DDBJ whole genome shotgun (WGS) entry which is preliminary data.</text>
</comment>
<organism evidence="4 5">
    <name type="scientific">Vibrio qingdaonensis</name>
    <dbReference type="NCBI Taxonomy" id="2829491"/>
    <lineage>
        <taxon>Bacteria</taxon>
        <taxon>Pseudomonadati</taxon>
        <taxon>Pseudomonadota</taxon>
        <taxon>Gammaproteobacteria</taxon>
        <taxon>Vibrionales</taxon>
        <taxon>Vibrionaceae</taxon>
        <taxon>Vibrio</taxon>
    </lineage>
</organism>
<name>A0A9X3HUU1_9VIBR</name>
<evidence type="ECO:0000313" key="5">
    <source>
        <dbReference type="Proteomes" id="UP001155587"/>
    </source>
</evidence>
<dbReference type="AlphaFoldDB" id="A0A9X3HUU1"/>
<keyword evidence="5" id="KW-1185">Reference proteome</keyword>
<keyword evidence="1 4" id="KW-0808">Transferase</keyword>
<dbReference type="InterPro" id="IPR050832">
    <property type="entry name" value="Bact_Acetyltransf"/>
</dbReference>
<protein>
    <submittedName>
        <fullName evidence="4">GNAT family N-acetyltransferase</fullName>
        <ecNumber evidence="4">2.3.1.-</ecNumber>
    </submittedName>
</protein>
<dbReference type="GO" id="GO:0016747">
    <property type="term" value="F:acyltransferase activity, transferring groups other than amino-acyl groups"/>
    <property type="evidence" value="ECO:0007669"/>
    <property type="project" value="InterPro"/>
</dbReference>
<evidence type="ECO:0000256" key="2">
    <source>
        <dbReference type="ARBA" id="ARBA00023315"/>
    </source>
</evidence>
<evidence type="ECO:0000313" key="4">
    <source>
        <dbReference type="EMBL" id="MCW8344543.1"/>
    </source>
</evidence>
<evidence type="ECO:0000256" key="1">
    <source>
        <dbReference type="ARBA" id="ARBA00022679"/>
    </source>
</evidence>
<dbReference type="Pfam" id="PF00583">
    <property type="entry name" value="Acetyltransf_1"/>
    <property type="match status" value="1"/>
</dbReference>
<accession>A0A9X3HUU1</accession>
<keyword evidence="2 4" id="KW-0012">Acyltransferase</keyword>
<dbReference type="Proteomes" id="UP001155587">
    <property type="component" value="Unassembled WGS sequence"/>
</dbReference>
<dbReference type="RefSeq" id="WP_265673243.1">
    <property type="nucleotide sequence ID" value="NZ_JAKRRY010000001.1"/>
</dbReference>
<dbReference type="CDD" id="cd04301">
    <property type="entry name" value="NAT_SF"/>
    <property type="match status" value="1"/>
</dbReference>
<dbReference type="PANTHER" id="PTHR43877">
    <property type="entry name" value="AMINOALKYLPHOSPHONATE N-ACETYLTRANSFERASE-RELATED-RELATED"/>
    <property type="match status" value="1"/>
</dbReference>
<feature type="domain" description="N-acetyltransferase" evidence="3">
    <location>
        <begin position="1"/>
        <end position="138"/>
    </location>
</feature>
<proteinExistence type="predicted"/>
<reference evidence="4" key="1">
    <citation type="submission" date="2022-02" db="EMBL/GenBank/DDBJ databases">
        <title>Vibrio sp. nov, a new bacterium isolated from seawater.</title>
        <authorList>
            <person name="Yuan Y."/>
        </authorList>
    </citation>
    <scope>NUCLEOTIDE SEQUENCE</scope>
    <source>
        <strain evidence="4">ZSDZ65</strain>
    </source>
</reference>